<evidence type="ECO:0000313" key="13">
    <source>
        <dbReference type="Proteomes" id="UP000183203"/>
    </source>
</evidence>
<dbReference type="SUPFAM" id="SSF55874">
    <property type="entry name" value="ATPase domain of HSP90 chaperone/DNA topoisomerase II/histidine kinase"/>
    <property type="match status" value="1"/>
</dbReference>
<dbReference type="EMBL" id="FMYG01000001">
    <property type="protein sequence ID" value="SDB86637.1"/>
    <property type="molecule type" value="Genomic_DNA"/>
</dbReference>
<dbReference type="EC" id="2.7.13.3" evidence="2"/>
<keyword evidence="10" id="KW-1133">Transmembrane helix</keyword>
<dbReference type="Proteomes" id="UP000183203">
    <property type="component" value="Unassembled WGS sequence"/>
</dbReference>
<dbReference type="Gene3D" id="1.20.5.1930">
    <property type="match status" value="1"/>
</dbReference>
<keyword evidence="4" id="KW-0808">Transferase</keyword>
<evidence type="ECO:0000256" key="9">
    <source>
        <dbReference type="SAM" id="Coils"/>
    </source>
</evidence>
<keyword evidence="10" id="KW-0472">Membrane</keyword>
<comment type="catalytic activity">
    <reaction evidence="1">
        <text>ATP + protein L-histidine = ADP + protein N-phospho-L-histidine.</text>
        <dbReference type="EC" id="2.7.13.3"/>
    </reaction>
</comment>
<keyword evidence="6 12" id="KW-0418">Kinase</keyword>
<dbReference type="Gene3D" id="3.30.565.10">
    <property type="entry name" value="Histidine kinase-like ATPase, C-terminal domain"/>
    <property type="match status" value="1"/>
</dbReference>
<sequence length="389" mass="41007">MAGVSTPSAATYARDVRVTWWYTVASVLSLQVFGLAIWAVAVVVNDAPLAVALYLVGAVGSTASAVLLLLRYRREPLDDGDARHPVWPSLVLGIASGSLAGAAVGSLLLAVALAAQALCLVRWRNGIRLRLVMLLIVVIVATWIMDATRLNPGGYVAAVFGLALFVAMLPPLSATSLWWWDIVRELDRARRAEGRLAAAQERLRLASDLHDLQGHHLQVIALQLELAEKMMGRDPDAAVEQVRAARASVDEARRGTRDLAARFRGVPLPDELANAADLLRAAGLTVDLLVDAEAGRAPADVLGPVVRESTTNVLKHGGGGSASLSLARHRGAWVLTVENDARGAASPVGDGAGLSGIAERVGTVGGTMDATRLGDRFRLTVHVPEGVTA</sequence>
<evidence type="ECO:0000256" key="8">
    <source>
        <dbReference type="ARBA" id="ARBA00023012"/>
    </source>
</evidence>
<reference evidence="12 13" key="1">
    <citation type="submission" date="2016-09" db="EMBL/GenBank/DDBJ databases">
        <authorList>
            <person name="Capua I."/>
            <person name="De Benedictis P."/>
            <person name="Joannis T."/>
            <person name="Lombin L.H."/>
            <person name="Cattoli G."/>
        </authorList>
    </citation>
    <scope>NUCLEOTIDE SEQUENCE [LARGE SCALE GENOMIC DNA]</scope>
    <source>
        <strain evidence="12 13">NIO-1002</strain>
    </source>
</reference>
<dbReference type="GO" id="GO:0046983">
    <property type="term" value="F:protein dimerization activity"/>
    <property type="evidence" value="ECO:0007669"/>
    <property type="project" value="InterPro"/>
</dbReference>
<dbReference type="PANTHER" id="PTHR24421:SF10">
    <property type="entry name" value="NITRATE_NITRITE SENSOR PROTEIN NARQ"/>
    <property type="match status" value="1"/>
</dbReference>
<feature type="transmembrane region" description="Helical" evidence="10">
    <location>
        <begin position="90"/>
        <end position="115"/>
    </location>
</feature>
<evidence type="ECO:0000256" key="10">
    <source>
        <dbReference type="SAM" id="Phobius"/>
    </source>
</evidence>
<feature type="domain" description="Signal transduction histidine kinase subgroup 3 dimerisation and phosphoacceptor" evidence="11">
    <location>
        <begin position="201"/>
        <end position="265"/>
    </location>
</feature>
<keyword evidence="10" id="KW-0812">Transmembrane</keyword>
<accession>A0A1G6GX77</accession>
<dbReference type="GO" id="GO:0000155">
    <property type="term" value="F:phosphorelay sensor kinase activity"/>
    <property type="evidence" value="ECO:0007669"/>
    <property type="project" value="InterPro"/>
</dbReference>
<evidence type="ECO:0000256" key="5">
    <source>
        <dbReference type="ARBA" id="ARBA00022741"/>
    </source>
</evidence>
<dbReference type="OrthoDB" id="5241784at2"/>
<dbReference type="AlphaFoldDB" id="A0A1G6GX77"/>
<organism evidence="12 13">
    <name type="scientific">Microbacterium enclense</name>
    <dbReference type="NCBI Taxonomy" id="993073"/>
    <lineage>
        <taxon>Bacteria</taxon>
        <taxon>Bacillati</taxon>
        <taxon>Actinomycetota</taxon>
        <taxon>Actinomycetes</taxon>
        <taxon>Micrococcales</taxon>
        <taxon>Microbacteriaceae</taxon>
        <taxon>Microbacterium</taxon>
    </lineage>
</organism>
<feature type="transmembrane region" description="Helical" evidence="10">
    <location>
        <begin position="20"/>
        <end position="44"/>
    </location>
</feature>
<evidence type="ECO:0000313" key="12">
    <source>
        <dbReference type="EMBL" id="SDB86637.1"/>
    </source>
</evidence>
<evidence type="ECO:0000256" key="2">
    <source>
        <dbReference type="ARBA" id="ARBA00012438"/>
    </source>
</evidence>
<evidence type="ECO:0000256" key="3">
    <source>
        <dbReference type="ARBA" id="ARBA00022553"/>
    </source>
</evidence>
<protein>
    <recommendedName>
        <fullName evidence="2">histidine kinase</fullName>
        <ecNumber evidence="2">2.7.13.3</ecNumber>
    </recommendedName>
</protein>
<dbReference type="STRING" id="993073.AS029_02780"/>
<dbReference type="GO" id="GO:0005524">
    <property type="term" value="F:ATP binding"/>
    <property type="evidence" value="ECO:0007669"/>
    <property type="project" value="UniProtKB-KW"/>
</dbReference>
<proteinExistence type="predicted"/>
<feature type="transmembrane region" description="Helical" evidence="10">
    <location>
        <begin position="127"/>
        <end position="145"/>
    </location>
</feature>
<evidence type="ECO:0000256" key="4">
    <source>
        <dbReference type="ARBA" id="ARBA00022679"/>
    </source>
</evidence>
<dbReference type="PANTHER" id="PTHR24421">
    <property type="entry name" value="NITRATE/NITRITE SENSOR PROTEIN NARX-RELATED"/>
    <property type="match status" value="1"/>
</dbReference>
<name>A0A1G6GX77_9MICO</name>
<dbReference type="CDD" id="cd16917">
    <property type="entry name" value="HATPase_UhpB-NarQ-NarX-like"/>
    <property type="match status" value="1"/>
</dbReference>
<evidence type="ECO:0000256" key="1">
    <source>
        <dbReference type="ARBA" id="ARBA00000085"/>
    </source>
</evidence>
<feature type="coiled-coil region" evidence="9">
    <location>
        <begin position="182"/>
        <end position="209"/>
    </location>
</feature>
<dbReference type="InterPro" id="IPR011712">
    <property type="entry name" value="Sig_transdc_His_kin_sub3_dim/P"/>
</dbReference>
<keyword evidence="9" id="KW-0175">Coiled coil</keyword>
<keyword evidence="8" id="KW-0902">Two-component regulatory system</keyword>
<feature type="transmembrane region" description="Helical" evidence="10">
    <location>
        <begin position="157"/>
        <end position="180"/>
    </location>
</feature>
<evidence type="ECO:0000259" key="11">
    <source>
        <dbReference type="Pfam" id="PF07730"/>
    </source>
</evidence>
<keyword evidence="3" id="KW-0597">Phosphoprotein</keyword>
<gene>
    <name evidence="12" type="ORF">SAMN05216418_0797</name>
</gene>
<dbReference type="Pfam" id="PF07730">
    <property type="entry name" value="HisKA_3"/>
    <property type="match status" value="1"/>
</dbReference>
<evidence type="ECO:0000256" key="6">
    <source>
        <dbReference type="ARBA" id="ARBA00022777"/>
    </source>
</evidence>
<feature type="transmembrane region" description="Helical" evidence="10">
    <location>
        <begin position="51"/>
        <end position="70"/>
    </location>
</feature>
<dbReference type="GO" id="GO:0016020">
    <property type="term" value="C:membrane"/>
    <property type="evidence" value="ECO:0007669"/>
    <property type="project" value="InterPro"/>
</dbReference>
<keyword evidence="7" id="KW-0067">ATP-binding</keyword>
<dbReference type="InterPro" id="IPR036890">
    <property type="entry name" value="HATPase_C_sf"/>
</dbReference>
<evidence type="ECO:0000256" key="7">
    <source>
        <dbReference type="ARBA" id="ARBA00022840"/>
    </source>
</evidence>
<dbReference type="InterPro" id="IPR050482">
    <property type="entry name" value="Sensor_HK_TwoCompSys"/>
</dbReference>
<keyword evidence="5" id="KW-0547">Nucleotide-binding</keyword>